<evidence type="ECO:0000313" key="3">
    <source>
        <dbReference type="Proteomes" id="UP000011715"/>
    </source>
</evidence>
<sequence length="142" mass="16220">MPKPGPTPPFHSPFFLSSSPHRYRLTGGVLGAWTNIRLPLYGCRNFHPRHTPLPVAYRGFPPNNGPVVQGRRQHIIIPNLLPTLQPCILPHHPSWTHPQTPRAGLHPLPHEYKQNTCELFLLLFFHLLFLVDLGSRPRCVRT</sequence>
<name>A0A0C4E2H9_MAGP6</name>
<proteinExistence type="predicted"/>
<dbReference type="EnsemblFungi" id="MAPG_06615T0">
    <property type="protein sequence ID" value="MAPG_06615T0"/>
    <property type="gene ID" value="MAPG_06615"/>
</dbReference>
<organism evidence="2 3">
    <name type="scientific">Magnaporthiopsis poae (strain ATCC 64411 / 73-15)</name>
    <name type="common">Kentucky bluegrass fungus</name>
    <name type="synonym">Magnaporthe poae</name>
    <dbReference type="NCBI Taxonomy" id="644358"/>
    <lineage>
        <taxon>Eukaryota</taxon>
        <taxon>Fungi</taxon>
        <taxon>Dikarya</taxon>
        <taxon>Ascomycota</taxon>
        <taxon>Pezizomycotina</taxon>
        <taxon>Sordariomycetes</taxon>
        <taxon>Sordariomycetidae</taxon>
        <taxon>Magnaporthales</taxon>
        <taxon>Magnaporthaceae</taxon>
        <taxon>Magnaporthiopsis</taxon>
    </lineage>
</organism>
<dbReference type="AlphaFoldDB" id="A0A0C4E2H9"/>
<gene>
    <name evidence="1" type="ORF">MAPG_06615</name>
</gene>
<accession>A0A0C4E2H9</accession>
<dbReference type="EMBL" id="GL876970">
    <property type="protein sequence ID" value="KLU87618.1"/>
    <property type="molecule type" value="Genomic_DNA"/>
</dbReference>
<keyword evidence="3" id="KW-1185">Reference proteome</keyword>
<reference evidence="1" key="2">
    <citation type="submission" date="2010-05" db="EMBL/GenBank/DDBJ databases">
        <title>The Genome Sequence of Magnaporthe poae strain ATCC 64411.</title>
        <authorList>
            <consortium name="The Broad Institute Genome Sequencing Platform"/>
            <consortium name="Broad Institute Genome Sequencing Center for Infectious Disease"/>
            <person name="Ma L.-J."/>
            <person name="Dead R."/>
            <person name="Young S."/>
            <person name="Zeng Q."/>
            <person name="Koehrsen M."/>
            <person name="Alvarado L."/>
            <person name="Berlin A."/>
            <person name="Chapman S.B."/>
            <person name="Chen Z."/>
            <person name="Freedman E."/>
            <person name="Gellesch M."/>
            <person name="Goldberg J."/>
            <person name="Griggs A."/>
            <person name="Gujja S."/>
            <person name="Heilman E.R."/>
            <person name="Heiman D."/>
            <person name="Hepburn T."/>
            <person name="Howarth C."/>
            <person name="Jen D."/>
            <person name="Larson L."/>
            <person name="Mehta T."/>
            <person name="Neiman D."/>
            <person name="Pearson M."/>
            <person name="Roberts A."/>
            <person name="Saif S."/>
            <person name="Shea T."/>
            <person name="Shenoy N."/>
            <person name="Sisk P."/>
            <person name="Stolte C."/>
            <person name="Sykes S."/>
            <person name="Walk T."/>
            <person name="White J."/>
            <person name="Yandava C."/>
            <person name="Haas B."/>
            <person name="Nusbaum C."/>
            <person name="Birren B."/>
        </authorList>
    </citation>
    <scope>NUCLEOTIDE SEQUENCE</scope>
    <source>
        <strain evidence="1">ATCC 64411</strain>
    </source>
</reference>
<reference evidence="2" key="5">
    <citation type="submission" date="2015-06" db="UniProtKB">
        <authorList>
            <consortium name="EnsemblFungi"/>
        </authorList>
    </citation>
    <scope>IDENTIFICATION</scope>
    <source>
        <strain evidence="2">ATCC 64411</strain>
    </source>
</reference>
<dbReference type="EMBL" id="ADBL01001601">
    <property type="status" value="NOT_ANNOTATED_CDS"/>
    <property type="molecule type" value="Genomic_DNA"/>
</dbReference>
<dbReference type="VEuPathDB" id="FungiDB:MAPG_06615"/>
<protein>
    <submittedName>
        <fullName evidence="1 2">Uncharacterized protein</fullName>
    </submittedName>
</protein>
<dbReference type="Proteomes" id="UP000011715">
    <property type="component" value="Unassembled WGS sequence"/>
</dbReference>
<evidence type="ECO:0000313" key="2">
    <source>
        <dbReference type="EnsemblFungi" id="MAPG_06615T0"/>
    </source>
</evidence>
<reference evidence="3" key="1">
    <citation type="submission" date="2010-05" db="EMBL/GenBank/DDBJ databases">
        <title>The genome sequence of Magnaporthe poae strain ATCC 64411.</title>
        <authorList>
            <person name="Ma L.-J."/>
            <person name="Dead R."/>
            <person name="Young S."/>
            <person name="Zeng Q."/>
            <person name="Koehrsen M."/>
            <person name="Alvarado L."/>
            <person name="Berlin A."/>
            <person name="Chapman S.B."/>
            <person name="Chen Z."/>
            <person name="Freedman E."/>
            <person name="Gellesch M."/>
            <person name="Goldberg J."/>
            <person name="Griggs A."/>
            <person name="Gujja S."/>
            <person name="Heilman E.R."/>
            <person name="Heiman D."/>
            <person name="Hepburn T."/>
            <person name="Howarth C."/>
            <person name="Jen D."/>
            <person name="Larson L."/>
            <person name="Mehta T."/>
            <person name="Neiman D."/>
            <person name="Pearson M."/>
            <person name="Roberts A."/>
            <person name="Saif S."/>
            <person name="Shea T."/>
            <person name="Shenoy N."/>
            <person name="Sisk P."/>
            <person name="Stolte C."/>
            <person name="Sykes S."/>
            <person name="Walk T."/>
            <person name="White J."/>
            <person name="Yandava C."/>
            <person name="Haas B."/>
            <person name="Nusbaum C."/>
            <person name="Birren B."/>
        </authorList>
    </citation>
    <scope>NUCLEOTIDE SEQUENCE [LARGE SCALE GENOMIC DNA]</scope>
    <source>
        <strain evidence="3">ATCC 64411 / 73-15</strain>
    </source>
</reference>
<reference evidence="1" key="3">
    <citation type="submission" date="2011-03" db="EMBL/GenBank/DDBJ databases">
        <title>Annotation of Magnaporthe poae ATCC 64411.</title>
        <authorList>
            <person name="Ma L.-J."/>
            <person name="Dead R."/>
            <person name="Young S.K."/>
            <person name="Zeng Q."/>
            <person name="Gargeya S."/>
            <person name="Fitzgerald M."/>
            <person name="Haas B."/>
            <person name="Abouelleil A."/>
            <person name="Alvarado L."/>
            <person name="Arachchi H.M."/>
            <person name="Berlin A."/>
            <person name="Brown A."/>
            <person name="Chapman S.B."/>
            <person name="Chen Z."/>
            <person name="Dunbar C."/>
            <person name="Freedman E."/>
            <person name="Gearin G."/>
            <person name="Gellesch M."/>
            <person name="Goldberg J."/>
            <person name="Griggs A."/>
            <person name="Gujja S."/>
            <person name="Heiman D."/>
            <person name="Howarth C."/>
            <person name="Larson L."/>
            <person name="Lui A."/>
            <person name="MacDonald P.J.P."/>
            <person name="Mehta T."/>
            <person name="Montmayeur A."/>
            <person name="Murphy C."/>
            <person name="Neiman D."/>
            <person name="Pearson M."/>
            <person name="Priest M."/>
            <person name="Roberts A."/>
            <person name="Saif S."/>
            <person name="Shea T."/>
            <person name="Shenoy N."/>
            <person name="Sisk P."/>
            <person name="Stolte C."/>
            <person name="Sykes S."/>
            <person name="Yandava C."/>
            <person name="Wortman J."/>
            <person name="Nusbaum C."/>
            <person name="Birren B."/>
        </authorList>
    </citation>
    <scope>NUCLEOTIDE SEQUENCE</scope>
    <source>
        <strain evidence="1">ATCC 64411</strain>
    </source>
</reference>
<reference evidence="2" key="4">
    <citation type="journal article" date="2015" name="G3 (Bethesda)">
        <title>Genome sequences of three phytopathogenic species of the Magnaporthaceae family of fungi.</title>
        <authorList>
            <person name="Okagaki L.H."/>
            <person name="Nunes C.C."/>
            <person name="Sailsbery J."/>
            <person name="Clay B."/>
            <person name="Brown D."/>
            <person name="John T."/>
            <person name="Oh Y."/>
            <person name="Young N."/>
            <person name="Fitzgerald M."/>
            <person name="Haas B.J."/>
            <person name="Zeng Q."/>
            <person name="Young S."/>
            <person name="Adiconis X."/>
            <person name="Fan L."/>
            <person name="Levin J.Z."/>
            <person name="Mitchell T.K."/>
            <person name="Okubara P.A."/>
            <person name="Farman M.L."/>
            <person name="Kohn L.M."/>
            <person name="Birren B."/>
            <person name="Ma L.-J."/>
            <person name="Dean R.A."/>
        </authorList>
    </citation>
    <scope>NUCLEOTIDE SEQUENCE</scope>
    <source>
        <strain evidence="2">ATCC 64411 / 73-15</strain>
    </source>
</reference>
<evidence type="ECO:0000313" key="1">
    <source>
        <dbReference type="EMBL" id="KLU87618.1"/>
    </source>
</evidence>